<evidence type="ECO:0000313" key="2">
    <source>
        <dbReference type="EMBL" id="RPB16719.1"/>
    </source>
</evidence>
<dbReference type="SUPFAM" id="SSF101898">
    <property type="entry name" value="NHL repeat"/>
    <property type="match status" value="1"/>
</dbReference>
<sequence>MLASIITTLFFSLFGLTAAAQPKTNAWALPGNNSFPEGIARQARSPYFYTGSWITGTIWRGNVNKPDVEVFIPGGNEFNITSASGMKVTKDNNLVVAGAATGKVFVICLESQQLLHRFQAPEGALLNDLAVAKNGNIFITDSFLPKLYVITPEHLENESVDQELETFAKLEAPFEHETGQFNSNGIVVTDDQENVLIGDYNSHAIFRLCLGSKTITKVDFGNVAIGSPDGMLMRGNTLYAVNGDSTLDTEAFIDVFDIRKPYTTGKHVRRIKGQGMLLPSTAAFDGNDLLVANFQIGKAATADPTLPFTIVRVSTKKSRTRGSRMPA</sequence>
<gene>
    <name evidence="2" type="ORF">P167DRAFT_480404</name>
</gene>
<name>A0A3N4L5H9_9PEZI</name>
<evidence type="ECO:0000313" key="3">
    <source>
        <dbReference type="Proteomes" id="UP000277580"/>
    </source>
</evidence>
<dbReference type="EMBL" id="ML119107">
    <property type="protein sequence ID" value="RPB16719.1"/>
    <property type="molecule type" value="Genomic_DNA"/>
</dbReference>
<feature type="signal peptide" evidence="1">
    <location>
        <begin position="1"/>
        <end position="19"/>
    </location>
</feature>
<dbReference type="Proteomes" id="UP000277580">
    <property type="component" value="Unassembled WGS sequence"/>
</dbReference>
<dbReference type="Gene3D" id="2.120.10.30">
    <property type="entry name" value="TolB, C-terminal domain"/>
    <property type="match status" value="1"/>
</dbReference>
<dbReference type="OrthoDB" id="5307922at2759"/>
<dbReference type="InParanoid" id="A0A3N4L5H9"/>
<evidence type="ECO:0000256" key="1">
    <source>
        <dbReference type="SAM" id="SignalP"/>
    </source>
</evidence>
<feature type="chain" id="PRO_5018157808" evidence="1">
    <location>
        <begin position="20"/>
        <end position="327"/>
    </location>
</feature>
<proteinExistence type="predicted"/>
<keyword evidence="1" id="KW-0732">Signal</keyword>
<accession>A0A3N4L5H9</accession>
<protein>
    <submittedName>
        <fullName evidence="2">NHL repeat-containing protein</fullName>
    </submittedName>
</protein>
<keyword evidence="3" id="KW-1185">Reference proteome</keyword>
<organism evidence="2 3">
    <name type="scientific">Morchella conica CCBAS932</name>
    <dbReference type="NCBI Taxonomy" id="1392247"/>
    <lineage>
        <taxon>Eukaryota</taxon>
        <taxon>Fungi</taxon>
        <taxon>Dikarya</taxon>
        <taxon>Ascomycota</taxon>
        <taxon>Pezizomycotina</taxon>
        <taxon>Pezizomycetes</taxon>
        <taxon>Pezizales</taxon>
        <taxon>Morchellaceae</taxon>
        <taxon>Morchella</taxon>
    </lineage>
</organism>
<dbReference type="InterPro" id="IPR011042">
    <property type="entry name" value="6-blade_b-propeller_TolB-like"/>
</dbReference>
<reference evidence="2 3" key="1">
    <citation type="journal article" date="2018" name="Nat. Ecol. Evol.">
        <title>Pezizomycetes genomes reveal the molecular basis of ectomycorrhizal truffle lifestyle.</title>
        <authorList>
            <person name="Murat C."/>
            <person name="Payen T."/>
            <person name="Noel B."/>
            <person name="Kuo A."/>
            <person name="Morin E."/>
            <person name="Chen J."/>
            <person name="Kohler A."/>
            <person name="Krizsan K."/>
            <person name="Balestrini R."/>
            <person name="Da Silva C."/>
            <person name="Montanini B."/>
            <person name="Hainaut M."/>
            <person name="Levati E."/>
            <person name="Barry K.W."/>
            <person name="Belfiori B."/>
            <person name="Cichocki N."/>
            <person name="Clum A."/>
            <person name="Dockter R.B."/>
            <person name="Fauchery L."/>
            <person name="Guy J."/>
            <person name="Iotti M."/>
            <person name="Le Tacon F."/>
            <person name="Lindquist E.A."/>
            <person name="Lipzen A."/>
            <person name="Malagnac F."/>
            <person name="Mello A."/>
            <person name="Molinier V."/>
            <person name="Miyauchi S."/>
            <person name="Poulain J."/>
            <person name="Riccioni C."/>
            <person name="Rubini A."/>
            <person name="Sitrit Y."/>
            <person name="Splivallo R."/>
            <person name="Traeger S."/>
            <person name="Wang M."/>
            <person name="Zifcakova L."/>
            <person name="Wipf D."/>
            <person name="Zambonelli A."/>
            <person name="Paolocci F."/>
            <person name="Nowrousian M."/>
            <person name="Ottonello S."/>
            <person name="Baldrian P."/>
            <person name="Spatafora J.W."/>
            <person name="Henrissat B."/>
            <person name="Nagy L.G."/>
            <person name="Aury J.M."/>
            <person name="Wincker P."/>
            <person name="Grigoriev I.V."/>
            <person name="Bonfante P."/>
            <person name="Martin F.M."/>
        </authorList>
    </citation>
    <scope>NUCLEOTIDE SEQUENCE [LARGE SCALE GENOMIC DNA]</scope>
    <source>
        <strain evidence="2 3">CCBAS932</strain>
    </source>
</reference>
<dbReference type="AlphaFoldDB" id="A0A3N4L5H9"/>